<proteinExistence type="predicted"/>
<organism evidence="1 2">
    <name type="scientific">Paenibacillus rigui</name>
    <dbReference type="NCBI Taxonomy" id="554312"/>
    <lineage>
        <taxon>Bacteria</taxon>
        <taxon>Bacillati</taxon>
        <taxon>Bacillota</taxon>
        <taxon>Bacilli</taxon>
        <taxon>Bacillales</taxon>
        <taxon>Paenibacillaceae</taxon>
        <taxon>Paenibacillus</taxon>
    </lineage>
</organism>
<protein>
    <recommendedName>
        <fullName evidence="3">DUF4275 domain-containing protein</fullName>
    </recommendedName>
</protein>
<comment type="caution">
    <text evidence="1">The sequence shown here is derived from an EMBL/GenBank/DDBJ whole genome shotgun (WGS) entry which is preliminary data.</text>
</comment>
<dbReference type="Proteomes" id="UP000215509">
    <property type="component" value="Unassembled WGS sequence"/>
</dbReference>
<evidence type="ECO:0000313" key="2">
    <source>
        <dbReference type="Proteomes" id="UP000215509"/>
    </source>
</evidence>
<evidence type="ECO:0000313" key="1">
    <source>
        <dbReference type="EMBL" id="OXM82287.1"/>
    </source>
</evidence>
<dbReference type="EMBL" id="NMQW01000090">
    <property type="protein sequence ID" value="OXM82287.1"/>
    <property type="molecule type" value="Genomic_DNA"/>
</dbReference>
<dbReference type="InterPro" id="IPR046644">
    <property type="entry name" value="DUF6756"/>
</dbReference>
<keyword evidence="2" id="KW-1185">Reference proteome</keyword>
<sequence>MNSLSVRIEIQELIKKHQISRDKLFEVRKDQWKDILSNVEERFLTKAHYTHGLHWGWNRLKEPNHTVRFVDQPYKYIKDIIEDEHIWFIVEDVYDKMWVYEGTRDTIFEVIPELCHLNDYFLVSKKYQWLICEDHHEIIHLYGAYIIEQMKTYVQKNIDKVFI</sequence>
<dbReference type="AlphaFoldDB" id="A0A229UFY1"/>
<accession>A0A229UFY1</accession>
<name>A0A229UFY1_9BACL</name>
<reference evidence="1 2" key="1">
    <citation type="submission" date="2017-07" db="EMBL/GenBank/DDBJ databases">
        <title>Genome sequencing and assembly of Paenibacillus rigui.</title>
        <authorList>
            <person name="Mayilraj S."/>
        </authorList>
    </citation>
    <scope>NUCLEOTIDE SEQUENCE [LARGE SCALE GENOMIC DNA]</scope>
    <source>
        <strain evidence="1 2">JCM 16352</strain>
    </source>
</reference>
<dbReference type="OrthoDB" id="9181133at2"/>
<dbReference type="RefSeq" id="WP_094018870.1">
    <property type="nucleotide sequence ID" value="NZ_NMQW01000090.1"/>
</dbReference>
<gene>
    <name evidence="1" type="ORF">CF651_31740</name>
</gene>
<evidence type="ECO:0008006" key="3">
    <source>
        <dbReference type="Google" id="ProtNLM"/>
    </source>
</evidence>
<dbReference type="Pfam" id="PF20541">
    <property type="entry name" value="DUF6756"/>
    <property type="match status" value="1"/>
</dbReference>